<evidence type="ECO:0000256" key="6">
    <source>
        <dbReference type="ARBA" id="ARBA00023136"/>
    </source>
</evidence>
<dbReference type="OrthoDB" id="9778687at2"/>
<dbReference type="CDD" id="cd06261">
    <property type="entry name" value="TM_PBP2"/>
    <property type="match status" value="1"/>
</dbReference>
<protein>
    <submittedName>
        <fullName evidence="9">Multiple sugar transport system permease protein</fullName>
    </submittedName>
</protein>
<dbReference type="PROSITE" id="PS50928">
    <property type="entry name" value="ABC_TM1"/>
    <property type="match status" value="1"/>
</dbReference>
<feature type="transmembrane region" description="Helical" evidence="7">
    <location>
        <begin position="127"/>
        <end position="148"/>
    </location>
</feature>
<proteinExistence type="inferred from homology"/>
<keyword evidence="6 7" id="KW-0472">Membrane</keyword>
<dbReference type="GO" id="GO:0055085">
    <property type="term" value="P:transmembrane transport"/>
    <property type="evidence" value="ECO:0007669"/>
    <property type="project" value="InterPro"/>
</dbReference>
<dbReference type="Pfam" id="PF00528">
    <property type="entry name" value="BPD_transp_1"/>
    <property type="match status" value="1"/>
</dbReference>
<keyword evidence="5 7" id="KW-1133">Transmembrane helix</keyword>
<keyword evidence="3" id="KW-1003">Cell membrane</keyword>
<comment type="caution">
    <text evidence="9">The sequence shown here is derived from an EMBL/GenBank/DDBJ whole genome shotgun (WGS) entry which is preliminary data.</text>
</comment>
<dbReference type="PANTHER" id="PTHR30193:SF37">
    <property type="entry name" value="INNER MEMBRANE ABC TRANSPORTER PERMEASE PROTEIN YCJO"/>
    <property type="match status" value="1"/>
</dbReference>
<keyword evidence="2 7" id="KW-0813">Transport</keyword>
<comment type="similarity">
    <text evidence="7">Belongs to the binding-protein-dependent transport system permease family.</text>
</comment>
<sequence length="309" mass="34122">MDVPTKASVKEDASTMPSRRSSWRVRHRQSLFAWAVLTPLLVYYCIFNVIPVILNLVVSFAEWSGFGEIQWVGLRNYIAYFTDPAYLLMLVNTAVFALVILAIQTPLAFLVALLLNQQVLARGLHRSLWYVPTLTSAAVMSQVASLFIDPYGGMLTELTKALGLSPLVWTTDATFMRVFIIVFSIWRGLGNPVVLFLAGLQGIAVELYEAARVDGASGWNVLRYITLPLMRPMIAFVLVTSTIGGFQIFEAVYIISKGGPLNQTNVMLVQIYNDAFANGNFGMASAGATILMLILLGFSILNIRLLQRG</sequence>
<feature type="transmembrane region" description="Helical" evidence="7">
    <location>
        <begin position="275"/>
        <end position="301"/>
    </location>
</feature>
<reference evidence="9 10" key="1">
    <citation type="submission" date="2018-06" db="EMBL/GenBank/DDBJ databases">
        <title>Genomic Encyclopedia of Archaeal and Bacterial Type Strains, Phase II (KMG-II): from individual species to whole genera.</title>
        <authorList>
            <person name="Goeker M."/>
        </authorList>
    </citation>
    <scope>NUCLEOTIDE SEQUENCE [LARGE SCALE GENOMIC DNA]</scope>
    <source>
        <strain evidence="9 10">ATCC BAA-1881</strain>
    </source>
</reference>
<dbReference type="PANTHER" id="PTHR30193">
    <property type="entry name" value="ABC TRANSPORTER PERMEASE PROTEIN"/>
    <property type="match status" value="1"/>
</dbReference>
<feature type="transmembrane region" description="Helical" evidence="7">
    <location>
        <begin position="85"/>
        <end position="115"/>
    </location>
</feature>
<evidence type="ECO:0000256" key="3">
    <source>
        <dbReference type="ARBA" id="ARBA00022475"/>
    </source>
</evidence>
<dbReference type="RefSeq" id="WP_111323698.1">
    <property type="nucleotide sequence ID" value="NZ_BIFX01000003.1"/>
</dbReference>
<name>A0A326U6J5_THEHA</name>
<evidence type="ECO:0000313" key="10">
    <source>
        <dbReference type="Proteomes" id="UP000248806"/>
    </source>
</evidence>
<dbReference type="GO" id="GO:0005886">
    <property type="term" value="C:plasma membrane"/>
    <property type="evidence" value="ECO:0007669"/>
    <property type="project" value="UniProtKB-SubCell"/>
</dbReference>
<organism evidence="9 10">
    <name type="scientific">Thermosporothrix hazakensis</name>
    <dbReference type="NCBI Taxonomy" id="644383"/>
    <lineage>
        <taxon>Bacteria</taxon>
        <taxon>Bacillati</taxon>
        <taxon>Chloroflexota</taxon>
        <taxon>Ktedonobacteria</taxon>
        <taxon>Ktedonobacterales</taxon>
        <taxon>Thermosporotrichaceae</taxon>
        <taxon>Thermosporothrix</taxon>
    </lineage>
</organism>
<dbReference type="Proteomes" id="UP000248806">
    <property type="component" value="Unassembled WGS sequence"/>
</dbReference>
<dbReference type="InterPro" id="IPR051393">
    <property type="entry name" value="ABC_transporter_permease"/>
</dbReference>
<dbReference type="InterPro" id="IPR035906">
    <property type="entry name" value="MetI-like_sf"/>
</dbReference>
<feature type="transmembrane region" description="Helical" evidence="7">
    <location>
        <begin position="31"/>
        <end position="54"/>
    </location>
</feature>
<evidence type="ECO:0000256" key="1">
    <source>
        <dbReference type="ARBA" id="ARBA00004651"/>
    </source>
</evidence>
<keyword evidence="4 7" id="KW-0812">Transmembrane</keyword>
<dbReference type="AlphaFoldDB" id="A0A326U6J5"/>
<accession>A0A326U6J5</accession>
<dbReference type="InterPro" id="IPR000515">
    <property type="entry name" value="MetI-like"/>
</dbReference>
<evidence type="ECO:0000256" key="4">
    <source>
        <dbReference type="ARBA" id="ARBA00022692"/>
    </source>
</evidence>
<comment type="subcellular location">
    <subcellularLocation>
        <location evidence="1 7">Cell membrane</location>
        <topology evidence="1 7">Multi-pass membrane protein</topology>
    </subcellularLocation>
</comment>
<keyword evidence="9" id="KW-0762">Sugar transport</keyword>
<gene>
    <name evidence="9" type="ORF">EI42_03325</name>
</gene>
<evidence type="ECO:0000313" key="9">
    <source>
        <dbReference type="EMBL" id="PZW27947.1"/>
    </source>
</evidence>
<feature type="domain" description="ABC transmembrane type-1" evidence="8">
    <location>
        <begin position="90"/>
        <end position="302"/>
    </location>
</feature>
<evidence type="ECO:0000256" key="7">
    <source>
        <dbReference type="RuleBase" id="RU363032"/>
    </source>
</evidence>
<evidence type="ECO:0000259" key="8">
    <source>
        <dbReference type="PROSITE" id="PS50928"/>
    </source>
</evidence>
<dbReference type="Gene3D" id="1.10.3720.10">
    <property type="entry name" value="MetI-like"/>
    <property type="match status" value="1"/>
</dbReference>
<dbReference type="EMBL" id="QKUF01000011">
    <property type="protein sequence ID" value="PZW27947.1"/>
    <property type="molecule type" value="Genomic_DNA"/>
</dbReference>
<dbReference type="SUPFAM" id="SSF161098">
    <property type="entry name" value="MetI-like"/>
    <property type="match status" value="1"/>
</dbReference>
<feature type="transmembrane region" description="Helical" evidence="7">
    <location>
        <begin position="233"/>
        <end position="255"/>
    </location>
</feature>
<evidence type="ECO:0000256" key="2">
    <source>
        <dbReference type="ARBA" id="ARBA00022448"/>
    </source>
</evidence>
<keyword evidence="10" id="KW-1185">Reference proteome</keyword>
<evidence type="ECO:0000256" key="5">
    <source>
        <dbReference type="ARBA" id="ARBA00022989"/>
    </source>
</evidence>